<evidence type="ECO:0000313" key="3">
    <source>
        <dbReference type="Proteomes" id="UP001071777"/>
    </source>
</evidence>
<organism evidence="2 3">
    <name type="scientific">Cryptosporidium canis</name>
    <dbReference type="NCBI Taxonomy" id="195482"/>
    <lineage>
        <taxon>Eukaryota</taxon>
        <taxon>Sar</taxon>
        <taxon>Alveolata</taxon>
        <taxon>Apicomplexa</taxon>
        <taxon>Conoidasida</taxon>
        <taxon>Coccidia</taxon>
        <taxon>Eucoccidiorida</taxon>
        <taxon>Eimeriorina</taxon>
        <taxon>Cryptosporidiidae</taxon>
        <taxon>Cryptosporidium</taxon>
    </lineage>
</organism>
<reference evidence="2" key="1">
    <citation type="submission" date="2022-10" db="EMBL/GenBank/DDBJ databases">
        <title>Adaptive evolution leads to modifications in subtelomeric GC content in a zoonotic Cryptosporidium species.</title>
        <authorList>
            <person name="Li J."/>
            <person name="Feng Y."/>
            <person name="Xiao L."/>
        </authorList>
    </citation>
    <scope>NUCLEOTIDE SEQUENCE</scope>
    <source>
        <strain evidence="2">25894</strain>
    </source>
</reference>
<evidence type="ECO:0000313" key="2">
    <source>
        <dbReference type="EMBL" id="KAJ1606812.1"/>
    </source>
</evidence>
<gene>
    <name evidence="2" type="ORF">OJ252_3067</name>
</gene>
<accession>A0ABQ8P3G6</accession>
<feature type="coiled-coil region" evidence="1">
    <location>
        <begin position="72"/>
        <end position="106"/>
    </location>
</feature>
<proteinExistence type="predicted"/>
<sequence length="496" mass="57765">MSATTRTHTLFTLPGVSQYARTGSFNTVADHSEIENHLDIAKDVQVTKRVCEIAKPSGKELTNHQRSKSANYHELEVQLMMKDRMIEELLEENGKLVESMNRIEQDKIDETSRIQQGTEMILQQVVEDNEWYKAQFMEMKNELEKAILQTRNKGREISTLEKRCKNLIDEKETIQNFLDELTVQYDERVDQLQRHSQNISSIGKLVKKYLGRNCGERRHKGAQDTGFCSINEIIDKIKHLLSAESNFSKIKHLVDQVEQNTLNFEAEICEILDRINCKSYNNESERVQPQSPMHDENNLKLSEDYQKVNIELEDAKSEIKQLKNEISRKAEIIEELKNHNKNVKLDILESINNSKEDSKMKLLEEKVALLETEKHELIKKIANFNRNNINKPSQANDYINRKLLVITQEEFSSNVDNNTKICINEEKNSSKEKPCLSTEDFMGTIDSIKDCDNENPQESSISVSDIINKYIKYPIEYNNAKKQIIQRNSIQRNRYY</sequence>
<dbReference type="Proteomes" id="UP001071777">
    <property type="component" value="Unassembled WGS sequence"/>
</dbReference>
<keyword evidence="3" id="KW-1185">Reference proteome</keyword>
<keyword evidence="1" id="KW-0175">Coiled coil</keyword>
<evidence type="ECO:0000256" key="1">
    <source>
        <dbReference type="SAM" id="Coils"/>
    </source>
</evidence>
<feature type="coiled-coil region" evidence="1">
    <location>
        <begin position="298"/>
        <end position="387"/>
    </location>
</feature>
<comment type="caution">
    <text evidence="2">The sequence shown here is derived from an EMBL/GenBank/DDBJ whole genome shotgun (WGS) entry which is preliminary data.</text>
</comment>
<name>A0ABQ8P3G6_9CRYT</name>
<dbReference type="EMBL" id="JAPCXB010000130">
    <property type="protein sequence ID" value="KAJ1606812.1"/>
    <property type="molecule type" value="Genomic_DNA"/>
</dbReference>
<protein>
    <submittedName>
        <fullName evidence="2">Coiled coil-containing protein</fullName>
    </submittedName>
</protein>